<evidence type="ECO:0000259" key="2">
    <source>
        <dbReference type="PROSITE" id="PS51387"/>
    </source>
</evidence>
<evidence type="ECO:0000313" key="4">
    <source>
        <dbReference type="Proteomes" id="UP000305451"/>
    </source>
</evidence>
<dbReference type="InterPro" id="IPR036318">
    <property type="entry name" value="FAD-bd_PCMH-like_sf"/>
</dbReference>
<dbReference type="SUPFAM" id="SSF56176">
    <property type="entry name" value="FAD-binding/transporter-associated domain-like"/>
    <property type="match status" value="1"/>
</dbReference>
<dbReference type="InterPro" id="IPR010031">
    <property type="entry name" value="FAD_lactone_oxidase-like"/>
</dbReference>
<dbReference type="GO" id="GO:0016899">
    <property type="term" value="F:oxidoreductase activity, acting on the CH-OH group of donors, oxygen as acceptor"/>
    <property type="evidence" value="ECO:0007669"/>
    <property type="project" value="InterPro"/>
</dbReference>
<evidence type="ECO:0000313" key="3">
    <source>
        <dbReference type="EMBL" id="TGY92119.1"/>
    </source>
</evidence>
<dbReference type="InterPro" id="IPR006094">
    <property type="entry name" value="Oxid_FAD_bind_N"/>
</dbReference>
<dbReference type="PROSITE" id="PS51387">
    <property type="entry name" value="FAD_PCMH"/>
    <property type="match status" value="1"/>
</dbReference>
<gene>
    <name evidence="3" type="ORF">E5162_10650</name>
</gene>
<accession>A0A4V3RYX6</accession>
<keyword evidence="1" id="KW-0285">Flavoprotein</keyword>
<keyword evidence="1" id="KW-0274">FAD</keyword>
<dbReference type="InterPro" id="IPR016166">
    <property type="entry name" value="FAD-bd_PCMH"/>
</dbReference>
<dbReference type="PANTHER" id="PTHR43762:SF1">
    <property type="entry name" value="D-ARABINONO-1,4-LACTONE OXIDASE"/>
    <property type="match status" value="1"/>
</dbReference>
<name>A0A4V3RYX6_9PROT</name>
<dbReference type="Proteomes" id="UP000305451">
    <property type="component" value="Unassembled WGS sequence"/>
</dbReference>
<feature type="domain" description="FAD-binding PCMH-type" evidence="2">
    <location>
        <begin position="17"/>
        <end position="189"/>
    </location>
</feature>
<dbReference type="EMBL" id="SRXV01000003">
    <property type="protein sequence ID" value="TGY92119.1"/>
    <property type="molecule type" value="Genomic_DNA"/>
</dbReference>
<protein>
    <submittedName>
        <fullName evidence="3">FAD-binding oxidoreductase</fullName>
    </submittedName>
</protein>
<organism evidence="3 4">
    <name type="scientific">Marinicauda pacifica</name>
    <dbReference type="NCBI Taxonomy" id="1133559"/>
    <lineage>
        <taxon>Bacteria</taxon>
        <taxon>Pseudomonadati</taxon>
        <taxon>Pseudomonadota</taxon>
        <taxon>Alphaproteobacteria</taxon>
        <taxon>Maricaulales</taxon>
        <taxon>Maricaulaceae</taxon>
        <taxon>Marinicauda</taxon>
    </lineage>
</organism>
<dbReference type="Gene3D" id="3.30.465.10">
    <property type="match status" value="1"/>
</dbReference>
<evidence type="ECO:0000256" key="1">
    <source>
        <dbReference type="ARBA" id="ARBA00022827"/>
    </source>
</evidence>
<proteinExistence type="predicted"/>
<dbReference type="GO" id="GO:0071949">
    <property type="term" value="F:FAD binding"/>
    <property type="evidence" value="ECO:0007669"/>
    <property type="project" value="InterPro"/>
</dbReference>
<keyword evidence="4" id="KW-1185">Reference proteome</keyword>
<reference evidence="3 4" key="1">
    <citation type="journal article" date="2013" name="Int. J. Syst. Evol. Microbiol.">
        <title>Marinicauda pacifica gen. nov., sp. nov., a prosthecate alphaproteobacterium of the family Hyphomonadaceae isolated from deep seawater.</title>
        <authorList>
            <person name="Zhang X.Y."/>
            <person name="Li G.W."/>
            <person name="Wang C.S."/>
            <person name="Zhang Y.J."/>
            <person name="Xu X.W."/>
            <person name="Li H."/>
            <person name="Liu A."/>
            <person name="Liu C."/>
            <person name="Xie B.B."/>
            <person name="Qin Q.L."/>
            <person name="Xu Z."/>
            <person name="Chen X.L."/>
            <person name="Zhou B.C."/>
            <person name="Zhang Y.Z."/>
        </authorList>
    </citation>
    <scope>NUCLEOTIDE SEQUENCE [LARGE SCALE GENOMIC DNA]</scope>
    <source>
        <strain evidence="3 4">P-1 km-3</strain>
    </source>
</reference>
<comment type="caution">
    <text evidence="3">The sequence shown here is derived from an EMBL/GenBank/DDBJ whole genome shotgun (WGS) entry which is preliminary data.</text>
</comment>
<sequence length="446" mass="48690">MTDPFRTETGHKSWGRVVEGEHQVARPRRTGAVRDLLHQAGDRGLTALAYGLGRSYGDSNLNPGGALIETRGLDRFIALDVEARVLRAEAGVSFDDILRAIVPHGLFLPTVPGTRYVTLGGAIANDVHGKNHHSAGSFGRHVRSIRLERSDRGIQDVTRETDPELFAATIGGLGLTGIILEAEIDLVPIASAFIDQRTEALTGVDHFFDIAETRAQEHEHTVAWIDCTASGDRLGQGVLSCGDWADEGALTPHPAKAGPALPVDLPGFALNPLTLKTFNLAYRKRQLMKPARARIHYSGFFHPLDSVRDWNRLYGARGFYQYQSVIGFETAREATRAMLTRIAASGLGSFLAVLKTFGEYAPEGVLSFPKQGATLALDFANTGEHTLSLMADLDRIVAEAGGRLYPAKDGRMSAGMFKAGYPDWTRVEAMRDPLLSSQFWRRVTDD</sequence>
<dbReference type="RefSeq" id="WP_135945252.1">
    <property type="nucleotide sequence ID" value="NZ_BMEI01000003.1"/>
</dbReference>
<dbReference type="OrthoDB" id="143770at2"/>
<dbReference type="InterPro" id="IPR016169">
    <property type="entry name" value="FAD-bd_PCMH_sub2"/>
</dbReference>
<dbReference type="Pfam" id="PF01565">
    <property type="entry name" value="FAD_binding_4"/>
    <property type="match status" value="1"/>
</dbReference>
<dbReference type="PANTHER" id="PTHR43762">
    <property type="entry name" value="L-GULONOLACTONE OXIDASE"/>
    <property type="match status" value="1"/>
</dbReference>
<dbReference type="AlphaFoldDB" id="A0A4V3RYX6"/>